<dbReference type="RefSeq" id="WP_348757600.1">
    <property type="nucleotide sequence ID" value="NZ_OZ026884.1"/>
</dbReference>
<dbReference type="Proteomes" id="UP001497493">
    <property type="component" value="Chromosome"/>
</dbReference>
<dbReference type="InterPro" id="IPR008538">
    <property type="entry name" value="Uma2"/>
</dbReference>
<gene>
    <name evidence="2" type="ORF">MECH1_V1_2293</name>
</gene>
<dbReference type="EMBL" id="OZ026884">
    <property type="protein sequence ID" value="CAL1241069.1"/>
    <property type="molecule type" value="Genomic_DNA"/>
</dbReference>
<feature type="domain" description="Putative restriction endonuclease" evidence="1">
    <location>
        <begin position="13"/>
        <end position="176"/>
    </location>
</feature>
<organism evidence="2 3">
    <name type="scientific">Candidatus Methylocalor cossyra</name>
    <dbReference type="NCBI Taxonomy" id="3108543"/>
    <lineage>
        <taxon>Bacteria</taxon>
        <taxon>Pseudomonadati</taxon>
        <taxon>Pseudomonadota</taxon>
        <taxon>Gammaproteobacteria</taxon>
        <taxon>Methylococcales</taxon>
        <taxon>Methylococcaceae</taxon>
        <taxon>Candidatus Methylocalor</taxon>
    </lineage>
</organism>
<dbReference type="InterPro" id="IPR012296">
    <property type="entry name" value="Nuclease_put_TT1808"/>
</dbReference>
<keyword evidence="2" id="KW-0540">Nuclease</keyword>
<dbReference type="CDD" id="cd06260">
    <property type="entry name" value="DUF820-like"/>
    <property type="match status" value="1"/>
</dbReference>
<evidence type="ECO:0000313" key="2">
    <source>
        <dbReference type="EMBL" id="CAL1241069.1"/>
    </source>
</evidence>
<keyword evidence="2" id="KW-0378">Hydrolase</keyword>
<name>A0ABM9NKB1_9GAMM</name>
<reference evidence="2 3" key="1">
    <citation type="submission" date="2024-04" db="EMBL/GenBank/DDBJ databases">
        <authorList>
            <person name="Cremers G."/>
        </authorList>
    </citation>
    <scope>NUCLEOTIDE SEQUENCE [LARGE SCALE GENOMIC DNA]</scope>
    <source>
        <strain evidence="2">MeCH1-AG</strain>
    </source>
</reference>
<proteinExistence type="predicted"/>
<dbReference type="InterPro" id="IPR011335">
    <property type="entry name" value="Restrct_endonuc-II-like"/>
</dbReference>
<dbReference type="PANTHER" id="PTHR36558">
    <property type="entry name" value="GLR1098 PROTEIN"/>
    <property type="match status" value="1"/>
</dbReference>
<dbReference type="PANTHER" id="PTHR36558:SF1">
    <property type="entry name" value="RESTRICTION ENDONUCLEASE DOMAIN-CONTAINING PROTEIN-RELATED"/>
    <property type="match status" value="1"/>
</dbReference>
<dbReference type="SUPFAM" id="SSF52980">
    <property type="entry name" value="Restriction endonuclease-like"/>
    <property type="match status" value="1"/>
</dbReference>
<keyword evidence="3" id="KW-1185">Reference proteome</keyword>
<accession>A0ABM9NKB1</accession>
<sequence length="195" mass="21787">MKAILDTYPPMSVEEYLASEEASPVKREYVAGRVYAMAGASVRHNQIALNLAVTLHSQVRGGPCQVLFADVKLHIPYHREDLFYYPDLMVCCDPTDSHSHYRERPCLVVEVLSESTRSIDTREKFIAYTQIASLEGYLILDQDRIEATLRRRETGWQKESYEGPEARLSLPCGGGLEIGLGEVYGGVEWGESGAG</sequence>
<keyword evidence="2" id="KW-0255">Endonuclease</keyword>
<evidence type="ECO:0000313" key="3">
    <source>
        <dbReference type="Proteomes" id="UP001497493"/>
    </source>
</evidence>
<protein>
    <submittedName>
        <fullName evidence="2">Uma2 family endonuclease</fullName>
    </submittedName>
</protein>
<dbReference type="Gene3D" id="3.90.1570.10">
    <property type="entry name" value="tt1808, chain A"/>
    <property type="match status" value="1"/>
</dbReference>
<dbReference type="Pfam" id="PF05685">
    <property type="entry name" value="Uma2"/>
    <property type="match status" value="1"/>
</dbReference>
<evidence type="ECO:0000259" key="1">
    <source>
        <dbReference type="Pfam" id="PF05685"/>
    </source>
</evidence>
<dbReference type="GO" id="GO:0004519">
    <property type="term" value="F:endonuclease activity"/>
    <property type="evidence" value="ECO:0007669"/>
    <property type="project" value="UniProtKB-KW"/>
</dbReference>